<feature type="domain" description="Peptidase S49" evidence="8">
    <location>
        <begin position="387"/>
        <end position="538"/>
    </location>
</feature>
<dbReference type="SUPFAM" id="SSF52096">
    <property type="entry name" value="ClpP/crotonase"/>
    <property type="match status" value="2"/>
</dbReference>
<dbReference type="InterPro" id="IPR047217">
    <property type="entry name" value="S49_SppA_67K_type_N"/>
</dbReference>
<keyword evidence="10" id="KW-1185">Reference proteome</keyword>
<dbReference type="RefSeq" id="WP_310798394.1">
    <property type="nucleotide sequence ID" value="NZ_CP123872.1"/>
</dbReference>
<proteinExistence type="inferred from homology"/>
<evidence type="ECO:0000256" key="1">
    <source>
        <dbReference type="ARBA" id="ARBA00004370"/>
    </source>
</evidence>
<dbReference type="InterPro" id="IPR047272">
    <property type="entry name" value="S49_SppA_C"/>
</dbReference>
<keyword evidence="6" id="KW-0472">Membrane</keyword>
<comment type="similarity">
    <text evidence="2">Belongs to the peptidase S49 family.</text>
</comment>
<dbReference type="EMBL" id="CP123872">
    <property type="protein sequence ID" value="WND02559.1"/>
    <property type="molecule type" value="Genomic_DNA"/>
</dbReference>
<sequence length="609" mass="66327">MKGIWEIIKAIGKFIQGTGTFALGTLVLLLLVFALAGSQRSSELKAGVSVPKGAVLLLNPRGNIVELKQEVSPFDIALTEFSNAPVETSIHDILKAIHNAKNDKRIGAIALYTDSMGGAGIAHLHDIVDALKDFKTTDKPVYAISSSYSQGDYLIASQADQIFMNKAGSALLTGYNANLTYFKGMLDKVGVTVNIFHVGDYKSAIEPYERTSMSDEARASYEFLFNGLWNDYLSVISEARGMDKAALQQHLDQFPEEFKTVKGNFAEYALKTRLVDTLASRVDYRNVLADKHGQSGDTFKQISMQNYLRATKDWNSSSSSNEIPVLIAQGNIVGGYGNVTVVAAETVARDIRRLRKDENTKAIVLRVNSPGGSAYASEIIRQELVAAQAQGIPVVVSMGPVAASGGYWISAEADEIWASPTTITGSIGIFGMIPTFEKVTSEIGISSDSVGTSKWMKGMGIADPLNEAYSSVISANIQNGYDEFLDLVARGRNMTKETVHEIAQGRVWTGRQALENGLVDKLGTLDDAINAAAKLADIENYNSYIVKDAPDEFDEMLKQLLRRNSDTNAPKINPAQKVLKAFKKEFEFLSLFNDPQGRYILCTGCGVQE</sequence>
<evidence type="ECO:0000256" key="2">
    <source>
        <dbReference type="ARBA" id="ARBA00008683"/>
    </source>
</evidence>
<dbReference type="PANTHER" id="PTHR33209">
    <property type="entry name" value="PROTEASE 4"/>
    <property type="match status" value="1"/>
</dbReference>
<evidence type="ECO:0000256" key="4">
    <source>
        <dbReference type="ARBA" id="ARBA00022801"/>
    </source>
</evidence>
<feature type="domain" description="Peptidase S49" evidence="8">
    <location>
        <begin position="134"/>
        <end position="286"/>
    </location>
</feature>
<feature type="active site" description="Nucleophile" evidence="7">
    <location>
        <position position="404"/>
    </location>
</feature>
<evidence type="ECO:0000256" key="7">
    <source>
        <dbReference type="PIRSR" id="PIRSR001217-1"/>
    </source>
</evidence>
<comment type="subcellular location">
    <subcellularLocation>
        <location evidence="1">Membrane</location>
    </subcellularLocation>
</comment>
<keyword evidence="3" id="KW-0645">Protease</keyword>
<dbReference type="KEGG" id="tmk:QGN29_13480"/>
<reference evidence="9" key="1">
    <citation type="submission" date="2023-04" db="EMBL/GenBank/DDBJ databases">
        <title>Complete genome sequence of Temperatibacter marinus.</title>
        <authorList>
            <person name="Rong J.-C."/>
            <person name="Yi M.-L."/>
            <person name="Zhao Q."/>
        </authorList>
    </citation>
    <scope>NUCLEOTIDE SEQUENCE</scope>
    <source>
        <strain evidence="9">NBRC 110045</strain>
    </source>
</reference>
<feature type="active site" description="Proton donor/acceptor" evidence="7">
    <location>
        <position position="202"/>
    </location>
</feature>
<dbReference type="Gene3D" id="3.90.226.10">
    <property type="entry name" value="2-enoyl-CoA Hydratase, Chain A, domain 1"/>
    <property type="match status" value="3"/>
</dbReference>
<keyword evidence="4" id="KW-0378">Hydrolase</keyword>
<dbReference type="GO" id="GO:0006465">
    <property type="term" value="P:signal peptide processing"/>
    <property type="evidence" value="ECO:0007669"/>
    <property type="project" value="InterPro"/>
</dbReference>
<keyword evidence="5" id="KW-0720">Serine protease</keyword>
<evidence type="ECO:0000256" key="6">
    <source>
        <dbReference type="ARBA" id="ARBA00023136"/>
    </source>
</evidence>
<dbReference type="GO" id="GO:0016020">
    <property type="term" value="C:membrane"/>
    <property type="evidence" value="ECO:0007669"/>
    <property type="project" value="UniProtKB-SubCell"/>
</dbReference>
<dbReference type="InterPro" id="IPR004634">
    <property type="entry name" value="Pept_S49_pIV"/>
</dbReference>
<dbReference type="Pfam" id="PF01343">
    <property type="entry name" value="Peptidase_S49"/>
    <property type="match status" value="2"/>
</dbReference>
<dbReference type="InterPro" id="IPR002142">
    <property type="entry name" value="Peptidase_S49"/>
</dbReference>
<dbReference type="CDD" id="cd07023">
    <property type="entry name" value="S49_Sppa_N_C"/>
    <property type="match status" value="1"/>
</dbReference>
<protein>
    <submittedName>
        <fullName evidence="9">Signal peptide peptidase SppA</fullName>
    </submittedName>
</protein>
<dbReference type="AlphaFoldDB" id="A0AA52H962"/>
<dbReference type="Gene3D" id="6.20.330.10">
    <property type="match status" value="1"/>
</dbReference>
<evidence type="ECO:0000313" key="9">
    <source>
        <dbReference type="EMBL" id="WND02559.1"/>
    </source>
</evidence>
<dbReference type="NCBIfam" id="TIGR00705">
    <property type="entry name" value="SppA_67K"/>
    <property type="match status" value="1"/>
</dbReference>
<evidence type="ECO:0000259" key="8">
    <source>
        <dbReference type="Pfam" id="PF01343"/>
    </source>
</evidence>
<dbReference type="InterPro" id="IPR004635">
    <property type="entry name" value="Pept_S49_SppA"/>
</dbReference>
<dbReference type="PANTHER" id="PTHR33209:SF1">
    <property type="entry name" value="PEPTIDASE S49 DOMAIN-CONTAINING PROTEIN"/>
    <property type="match status" value="1"/>
</dbReference>
<dbReference type="GO" id="GO:0008236">
    <property type="term" value="F:serine-type peptidase activity"/>
    <property type="evidence" value="ECO:0007669"/>
    <property type="project" value="UniProtKB-KW"/>
</dbReference>
<dbReference type="InterPro" id="IPR029045">
    <property type="entry name" value="ClpP/crotonase-like_dom_sf"/>
</dbReference>
<dbReference type="NCBIfam" id="TIGR00706">
    <property type="entry name" value="SppA_dom"/>
    <property type="match status" value="1"/>
</dbReference>
<dbReference type="Proteomes" id="UP001268683">
    <property type="component" value="Chromosome"/>
</dbReference>
<organism evidence="9 10">
    <name type="scientific">Temperatibacter marinus</name>
    <dbReference type="NCBI Taxonomy" id="1456591"/>
    <lineage>
        <taxon>Bacteria</taxon>
        <taxon>Pseudomonadati</taxon>
        <taxon>Pseudomonadota</taxon>
        <taxon>Alphaproteobacteria</taxon>
        <taxon>Kordiimonadales</taxon>
        <taxon>Temperatibacteraceae</taxon>
        <taxon>Temperatibacter</taxon>
    </lineage>
</organism>
<accession>A0AA52H962</accession>
<dbReference type="PIRSF" id="PIRSF001217">
    <property type="entry name" value="Protease_4_SppA"/>
    <property type="match status" value="1"/>
</dbReference>
<evidence type="ECO:0000313" key="10">
    <source>
        <dbReference type="Proteomes" id="UP001268683"/>
    </source>
</evidence>
<evidence type="ECO:0000256" key="3">
    <source>
        <dbReference type="ARBA" id="ARBA00022670"/>
    </source>
</evidence>
<dbReference type="CDD" id="cd07018">
    <property type="entry name" value="S49_SppA_67K_type"/>
    <property type="match status" value="1"/>
</dbReference>
<evidence type="ECO:0000256" key="5">
    <source>
        <dbReference type="ARBA" id="ARBA00022825"/>
    </source>
</evidence>
<gene>
    <name evidence="9" type="primary">sppA</name>
    <name evidence="9" type="ORF">QGN29_13480</name>
</gene>
<name>A0AA52H962_9PROT</name>